<dbReference type="AlphaFoldDB" id="A0A1Y2IKH6"/>
<evidence type="ECO:0000313" key="1">
    <source>
        <dbReference type="EMBL" id="OSD00432.1"/>
    </source>
</evidence>
<dbReference type="STRING" id="1353009.A0A1Y2IKH6"/>
<name>A0A1Y2IKH6_TRAC3</name>
<keyword evidence="2" id="KW-1185">Reference proteome</keyword>
<sequence>MHPQHITQQLSPGDADATSSVFNPGFVLDGFLPDLVITTPEWVSFHVHSGRLLLSSSNAFGGLLTQPTYSLALPEPAVVINIVLSIIYDLQCHHNPPPLPSTQAALDALVKYGVPLAPLAAPQHPLYRLIFSYAPYYPIEAYALAAHHRLENLAAAISSHLLAYDLSRLSDELAIKMGPVYFSRLANLHRARLAALRNIVLRPPAPHAPTANCDHDAQRELSRAWAFATAEIVWNALPNTSTSSLRAAFLQAGTSVSCPECQNMLHQRIQEVTNEWLAVKSTI</sequence>
<evidence type="ECO:0008006" key="3">
    <source>
        <dbReference type="Google" id="ProtNLM"/>
    </source>
</evidence>
<accession>A0A1Y2IKH6</accession>
<dbReference type="OrthoDB" id="3265815at2759"/>
<reference evidence="1 2" key="1">
    <citation type="journal article" date="2015" name="Biotechnol. Biofuels">
        <title>Enhanced degradation of softwood versus hardwood by the white-rot fungus Pycnoporus coccineus.</title>
        <authorList>
            <person name="Couturier M."/>
            <person name="Navarro D."/>
            <person name="Chevret D."/>
            <person name="Henrissat B."/>
            <person name="Piumi F."/>
            <person name="Ruiz-Duenas F.J."/>
            <person name="Martinez A.T."/>
            <person name="Grigoriev I.V."/>
            <person name="Riley R."/>
            <person name="Lipzen A."/>
            <person name="Berrin J.G."/>
            <person name="Master E.R."/>
            <person name="Rosso M.N."/>
        </authorList>
    </citation>
    <scope>NUCLEOTIDE SEQUENCE [LARGE SCALE GENOMIC DNA]</scope>
    <source>
        <strain evidence="1 2">BRFM310</strain>
    </source>
</reference>
<dbReference type="Proteomes" id="UP000193067">
    <property type="component" value="Unassembled WGS sequence"/>
</dbReference>
<organism evidence="1 2">
    <name type="scientific">Trametes coccinea (strain BRFM310)</name>
    <name type="common">Pycnoporus coccineus</name>
    <dbReference type="NCBI Taxonomy" id="1353009"/>
    <lineage>
        <taxon>Eukaryota</taxon>
        <taxon>Fungi</taxon>
        <taxon>Dikarya</taxon>
        <taxon>Basidiomycota</taxon>
        <taxon>Agaricomycotina</taxon>
        <taxon>Agaricomycetes</taxon>
        <taxon>Polyporales</taxon>
        <taxon>Polyporaceae</taxon>
        <taxon>Trametes</taxon>
    </lineage>
</organism>
<gene>
    <name evidence="1" type="ORF">PYCCODRAFT_1437287</name>
</gene>
<dbReference type="EMBL" id="KZ084118">
    <property type="protein sequence ID" value="OSD00432.1"/>
    <property type="molecule type" value="Genomic_DNA"/>
</dbReference>
<protein>
    <recommendedName>
        <fullName evidence="3">BTB domain-containing protein</fullName>
    </recommendedName>
</protein>
<proteinExistence type="predicted"/>
<evidence type="ECO:0000313" key="2">
    <source>
        <dbReference type="Proteomes" id="UP000193067"/>
    </source>
</evidence>